<organism evidence="1">
    <name type="scientific">Marseillevirus LCMAC102</name>
    <dbReference type="NCBI Taxonomy" id="2506603"/>
    <lineage>
        <taxon>Viruses</taxon>
        <taxon>Varidnaviria</taxon>
        <taxon>Bamfordvirae</taxon>
        <taxon>Nucleocytoviricota</taxon>
        <taxon>Megaviricetes</taxon>
        <taxon>Pimascovirales</taxon>
        <taxon>Pimascovirales incertae sedis</taxon>
        <taxon>Marseilleviridae</taxon>
    </lineage>
</organism>
<proteinExistence type="predicted"/>
<sequence length="231" mass="26969">MAIPRYIYFICPWVEWRSGLAESEMLICEHTPSFITYDYELANKLYTDLNEKYPPQSSGSSTIKLPNDHTCMFFGDKKGPPHNRIYEHGYYYTVVKYSKKRKIYVNVSSCNESKLFNKIPEQKSFGESSLLDLCLRIVVQKDLPIKKLPLDLVERVEKERESKKDWFIYFNSSIYETIVHFFAIPHSGDDSEQKMNKLAHGSPEKYFTGDSLTENVKCVEISFKNPIIVNE</sequence>
<name>A0A481YU57_9VIRU</name>
<protein>
    <submittedName>
        <fullName evidence="1">Uncharacterized protein</fullName>
    </submittedName>
</protein>
<evidence type="ECO:0000313" key="1">
    <source>
        <dbReference type="EMBL" id="QBK86421.1"/>
    </source>
</evidence>
<reference evidence="1" key="1">
    <citation type="journal article" date="2019" name="MBio">
        <title>Virus Genomes from Deep Sea Sediments Expand the Ocean Megavirome and Support Independent Origins of Viral Gigantism.</title>
        <authorList>
            <person name="Backstrom D."/>
            <person name="Yutin N."/>
            <person name="Jorgensen S.L."/>
            <person name="Dharamshi J."/>
            <person name="Homa F."/>
            <person name="Zaremba-Niedwiedzka K."/>
            <person name="Spang A."/>
            <person name="Wolf Y.I."/>
            <person name="Koonin E.V."/>
            <person name="Ettema T.J."/>
        </authorList>
    </citation>
    <scope>NUCLEOTIDE SEQUENCE</scope>
</reference>
<dbReference type="EMBL" id="MK500334">
    <property type="protein sequence ID" value="QBK86421.1"/>
    <property type="molecule type" value="Genomic_DNA"/>
</dbReference>
<accession>A0A481YU57</accession>
<gene>
    <name evidence="1" type="ORF">LCMAC102_02160</name>
</gene>